<keyword evidence="3" id="KW-1185">Reference proteome</keyword>
<feature type="domain" description="Tyrosine specific protein phosphatases" evidence="1">
    <location>
        <begin position="85"/>
        <end position="152"/>
    </location>
</feature>
<dbReference type="RefSeq" id="WP_091374507.1">
    <property type="nucleotide sequence ID" value="NZ_FNDV01000002.1"/>
</dbReference>
<gene>
    <name evidence="2" type="ORF">SAMN05192558_10560</name>
</gene>
<dbReference type="PROSITE" id="PS50056">
    <property type="entry name" value="TYR_PHOSPHATASE_2"/>
    <property type="match status" value="1"/>
</dbReference>
<dbReference type="EMBL" id="FNJB01000005">
    <property type="protein sequence ID" value="SDO83890.1"/>
    <property type="molecule type" value="Genomic_DNA"/>
</dbReference>
<organism evidence="2 3">
    <name type="scientific">Actinokineospora alba</name>
    <dbReference type="NCBI Taxonomy" id="504798"/>
    <lineage>
        <taxon>Bacteria</taxon>
        <taxon>Bacillati</taxon>
        <taxon>Actinomycetota</taxon>
        <taxon>Actinomycetes</taxon>
        <taxon>Pseudonocardiales</taxon>
        <taxon>Pseudonocardiaceae</taxon>
        <taxon>Actinokineospora</taxon>
    </lineage>
</organism>
<proteinExistence type="predicted"/>
<dbReference type="Proteomes" id="UP000199651">
    <property type="component" value="Unassembled WGS sequence"/>
</dbReference>
<dbReference type="OrthoDB" id="9806482at2"/>
<dbReference type="Pfam" id="PF22785">
    <property type="entry name" value="Tc-R-P"/>
    <property type="match status" value="1"/>
</dbReference>
<accession>A0A1H0MUV0</accession>
<dbReference type="AlphaFoldDB" id="A0A1H0MUV0"/>
<reference evidence="3" key="1">
    <citation type="submission" date="2016-10" db="EMBL/GenBank/DDBJ databases">
        <authorList>
            <person name="Varghese N."/>
            <person name="Submissions S."/>
        </authorList>
    </citation>
    <scope>NUCLEOTIDE SEQUENCE [LARGE SCALE GENOMIC DNA]</scope>
    <source>
        <strain evidence="3">IBRC-M 10655</strain>
    </source>
</reference>
<dbReference type="SUPFAM" id="SSF52799">
    <property type="entry name" value="(Phosphotyrosine protein) phosphatases II"/>
    <property type="match status" value="1"/>
</dbReference>
<dbReference type="InterPro" id="IPR029021">
    <property type="entry name" value="Prot-tyrosine_phosphatase-like"/>
</dbReference>
<evidence type="ECO:0000259" key="1">
    <source>
        <dbReference type="PROSITE" id="PS50056"/>
    </source>
</evidence>
<evidence type="ECO:0000313" key="2">
    <source>
        <dbReference type="EMBL" id="SDO83890.1"/>
    </source>
</evidence>
<evidence type="ECO:0000313" key="3">
    <source>
        <dbReference type="Proteomes" id="UP000199651"/>
    </source>
</evidence>
<sequence>MRSTLYRIDTPGPGLLATMAKPRGDDWLDDEMAALAEAGVDVLVCAMPAAERAEVGLRGEPAAARGAGLTFMAIPIPDLTVPDHHSIRPALDELAGKFRAGASIVTHCRFGIGRASLLAASVLVLAGVEPEDAWRRIEAARGRPVPDTPEQREWVATLM</sequence>
<protein>
    <submittedName>
        <fullName evidence="2">Putative phosphatase</fullName>
    </submittedName>
</protein>
<dbReference type="InterPro" id="IPR000387">
    <property type="entry name" value="Tyr_Pase_dom"/>
</dbReference>
<dbReference type="Gene3D" id="3.90.190.10">
    <property type="entry name" value="Protein tyrosine phosphatase superfamily"/>
    <property type="match status" value="1"/>
</dbReference>
<name>A0A1H0MUV0_9PSEU</name>
<dbReference type="STRING" id="504798.SAMN05421871_102110"/>